<gene>
    <name evidence="6" type="ordered locus">Vapar_3313</name>
</gene>
<sequence length="307" mass="31845">MSPAAKQSPCIDTTARKKVGFIGLGAMGRGAVGNLIAKGFDVVGCDVRPEALEWLQAQGGIPASSLAEMAGQVSVVVCFVVNSRQTETMLFGDNGLVGKLAAGTVFITCSTMDPGYVRALEGRLAQHSIWLVDAPVTGGAVGAERGQLTIMGSGKREAFELARPVLETFGTRVHYLGAAGCGAQMKILNQLLCGVHLAAAGEALALARRQGLPLDLTLEILCSGAAGSWMLADRGPRMIAGKFDDITSAVDIFVKDMSLVLDATRESRFPAALAHAAYLAFLGTAARGLGAQDDSAVTTAYEVATKS</sequence>
<dbReference type="STRING" id="543728.Vapar_3313"/>
<dbReference type="Pfam" id="PF14833">
    <property type="entry name" value="NAD_binding_11"/>
    <property type="match status" value="1"/>
</dbReference>
<dbReference type="InterPro" id="IPR002204">
    <property type="entry name" value="3-OH-isobutyrate_DH-rel_CS"/>
</dbReference>
<evidence type="ECO:0000259" key="5">
    <source>
        <dbReference type="Pfam" id="PF14833"/>
    </source>
</evidence>
<dbReference type="EMBL" id="CP001635">
    <property type="protein sequence ID" value="ACS19931.1"/>
    <property type="molecule type" value="Genomic_DNA"/>
</dbReference>
<dbReference type="PIRSF" id="PIRSF000103">
    <property type="entry name" value="HIBADH"/>
    <property type="match status" value="1"/>
</dbReference>
<dbReference type="AlphaFoldDB" id="C5CRY0"/>
<dbReference type="KEGG" id="vap:Vapar_3313"/>
<reference evidence="6" key="1">
    <citation type="submission" date="2009-06" db="EMBL/GenBank/DDBJ databases">
        <title>Complete sequence of chromosome 1 of Variovorax paradoxus S110.</title>
        <authorList>
            <consortium name="US DOE Joint Genome Institute"/>
            <person name="Lucas S."/>
            <person name="Copeland A."/>
            <person name="Lapidus A."/>
            <person name="Glavina del Rio T."/>
            <person name="Tice H."/>
            <person name="Bruce D."/>
            <person name="Goodwin L."/>
            <person name="Pitluck S."/>
            <person name="Chertkov O."/>
            <person name="Brettin T."/>
            <person name="Detter J.C."/>
            <person name="Han C."/>
            <person name="Larimer F."/>
            <person name="Land M."/>
            <person name="Hauser L."/>
            <person name="Kyrpides N."/>
            <person name="Ovchinnikova G."/>
            <person name="Orwin P."/>
            <person name="Leadbetter J.R."/>
            <person name="Spain J.C."/>
            <person name="Han J.I."/>
        </authorList>
    </citation>
    <scope>NUCLEOTIDE SEQUENCE</scope>
    <source>
        <strain evidence="6">S110</strain>
    </source>
</reference>
<dbReference type="InterPro" id="IPR013328">
    <property type="entry name" value="6PGD_dom2"/>
</dbReference>
<dbReference type="HOGENOM" id="CLU_035117_1_2_4"/>
<feature type="domain" description="3-hydroxyisobutyrate dehydrogenase-like NAD-binding" evidence="5">
    <location>
        <begin position="180"/>
        <end position="299"/>
    </location>
</feature>
<dbReference type="Pfam" id="PF03446">
    <property type="entry name" value="NAD_binding_2"/>
    <property type="match status" value="1"/>
</dbReference>
<dbReference type="Gene3D" id="1.10.1040.10">
    <property type="entry name" value="N-(1-d-carboxylethyl)-l-norvaline Dehydrogenase, domain 2"/>
    <property type="match status" value="1"/>
</dbReference>
<evidence type="ECO:0000256" key="2">
    <source>
        <dbReference type="ARBA" id="ARBA00023027"/>
    </source>
</evidence>
<dbReference type="GO" id="GO:0050661">
    <property type="term" value="F:NADP binding"/>
    <property type="evidence" value="ECO:0007669"/>
    <property type="project" value="InterPro"/>
</dbReference>
<dbReference type="GO" id="GO:0016054">
    <property type="term" value="P:organic acid catabolic process"/>
    <property type="evidence" value="ECO:0007669"/>
    <property type="project" value="UniProtKB-ARBA"/>
</dbReference>
<dbReference type="Gene3D" id="3.40.50.720">
    <property type="entry name" value="NAD(P)-binding Rossmann-like Domain"/>
    <property type="match status" value="1"/>
</dbReference>
<evidence type="ECO:0000313" key="6">
    <source>
        <dbReference type="EMBL" id="ACS19931.1"/>
    </source>
</evidence>
<evidence type="ECO:0000256" key="1">
    <source>
        <dbReference type="ARBA" id="ARBA00023002"/>
    </source>
</evidence>
<dbReference type="GO" id="GO:0008442">
    <property type="term" value="F:3-hydroxyisobutyrate dehydrogenase activity"/>
    <property type="evidence" value="ECO:0007669"/>
    <property type="project" value="UniProtKB-EC"/>
</dbReference>
<evidence type="ECO:0000256" key="3">
    <source>
        <dbReference type="PIRSR" id="PIRSR000103-1"/>
    </source>
</evidence>
<keyword evidence="1 6" id="KW-0560">Oxidoreductase</keyword>
<evidence type="ECO:0000259" key="4">
    <source>
        <dbReference type="Pfam" id="PF03446"/>
    </source>
</evidence>
<feature type="active site" evidence="3">
    <location>
        <position position="186"/>
    </location>
</feature>
<dbReference type="InterPro" id="IPR015815">
    <property type="entry name" value="HIBADH-related"/>
</dbReference>
<dbReference type="InterPro" id="IPR029154">
    <property type="entry name" value="HIBADH-like_NADP-bd"/>
</dbReference>
<name>C5CRY0_VARPS</name>
<dbReference type="InterPro" id="IPR036291">
    <property type="entry name" value="NAD(P)-bd_dom_sf"/>
</dbReference>
<dbReference type="eggNOG" id="COG2084">
    <property type="taxonomic scope" value="Bacteria"/>
</dbReference>
<keyword evidence="2" id="KW-0520">NAD</keyword>
<dbReference type="SUPFAM" id="SSF48179">
    <property type="entry name" value="6-phosphogluconate dehydrogenase C-terminal domain-like"/>
    <property type="match status" value="1"/>
</dbReference>
<accession>C5CRY0</accession>
<dbReference type="EC" id="1.1.1.31" evidence="6"/>
<feature type="domain" description="6-phosphogluconate dehydrogenase NADP-binding" evidence="4">
    <location>
        <begin position="18"/>
        <end position="177"/>
    </location>
</feature>
<dbReference type="InterPro" id="IPR008927">
    <property type="entry name" value="6-PGluconate_DH-like_C_sf"/>
</dbReference>
<dbReference type="PROSITE" id="PS00895">
    <property type="entry name" value="3_HYDROXYISOBUT_DH"/>
    <property type="match status" value="1"/>
</dbReference>
<dbReference type="PANTHER" id="PTHR43060">
    <property type="entry name" value="3-HYDROXYISOBUTYRATE DEHYDROGENASE-LIKE 1, MITOCHONDRIAL-RELATED"/>
    <property type="match status" value="1"/>
</dbReference>
<dbReference type="OrthoDB" id="9786703at2"/>
<protein>
    <submittedName>
        <fullName evidence="6">3-hydroxyisobutyrate dehydrogenase</fullName>
        <ecNumber evidence="6">1.1.1.31</ecNumber>
    </submittedName>
</protein>
<organism evidence="6">
    <name type="scientific">Variovorax paradoxus (strain S110)</name>
    <dbReference type="NCBI Taxonomy" id="543728"/>
    <lineage>
        <taxon>Bacteria</taxon>
        <taxon>Pseudomonadati</taxon>
        <taxon>Pseudomonadota</taxon>
        <taxon>Betaproteobacteria</taxon>
        <taxon>Burkholderiales</taxon>
        <taxon>Comamonadaceae</taxon>
        <taxon>Variovorax</taxon>
    </lineage>
</organism>
<dbReference type="SUPFAM" id="SSF51735">
    <property type="entry name" value="NAD(P)-binding Rossmann-fold domains"/>
    <property type="match status" value="1"/>
</dbReference>
<dbReference type="InterPro" id="IPR006115">
    <property type="entry name" value="6PGDH_NADP-bd"/>
</dbReference>
<dbReference type="GO" id="GO:0051287">
    <property type="term" value="F:NAD binding"/>
    <property type="evidence" value="ECO:0007669"/>
    <property type="project" value="InterPro"/>
</dbReference>
<proteinExistence type="predicted"/>